<evidence type="ECO:0000256" key="5">
    <source>
        <dbReference type="SAM" id="MobiDB-lite"/>
    </source>
</evidence>
<feature type="region of interest" description="Disordered" evidence="5">
    <location>
        <begin position="79"/>
        <end position="99"/>
    </location>
</feature>
<evidence type="ECO:0000256" key="2">
    <source>
        <dbReference type="ARBA" id="ARBA00007317"/>
    </source>
</evidence>
<dbReference type="PANTHER" id="PTHR23151:SF90">
    <property type="entry name" value="DIHYDROLIPOYLLYSINE-RESIDUE ACETYLTRANSFERASE COMPONENT OF PYRUVATE DEHYDROGENASE COMPLEX, MITOCHONDRIAL-RELATED"/>
    <property type="match status" value="1"/>
</dbReference>
<dbReference type="SUPFAM" id="SSF51230">
    <property type="entry name" value="Single hybrid motif"/>
    <property type="match status" value="1"/>
</dbReference>
<dbReference type="Gene3D" id="2.40.50.100">
    <property type="match status" value="1"/>
</dbReference>
<sequence>MSEFRMPSLGADMEEGTVLEWLVGPGDPVRRGDVVAVVDTDKAAIDVECFDSGVIERLLVQPGEKVAVGTPLAVIGAAPPAAEPGGSAPPQPAPQPLPAVQPVPHPAVLSPLIRRRAAAAGLDMATLTGSGPGGIVTAADVEHALHRAAAVAAPPEPAVVAAAPAARPRVSPYARRLAVGRGLDPATLRGSGADGVVRARDVPAATAPGTGTEAARDGAAGMRRATAALMARSKREIPHYYLALDIDLGPALEWLRTHNREVPVAARVLPAAVLLRAVVLAAGAVPELNGHWVEDHFVAGDGVHLGVAVSLRGGGLVAPVIRDAGALGLDDLMARVREAGERARTGRLRSSEAGGATITVTNLGELGVDSVDGVIHPPQVALVGFGAVRPRPWADGDAVVVRPVVTATLSADHRATDGAVGARLLREIDRCLRRPEEL</sequence>
<feature type="domain" description="Peripheral subunit-binding (PSBD)" evidence="7">
    <location>
        <begin position="169"/>
        <end position="206"/>
    </location>
</feature>
<dbReference type="Pfam" id="PF00198">
    <property type="entry name" value="2-oxoacid_dh"/>
    <property type="match status" value="1"/>
</dbReference>
<evidence type="ECO:0000313" key="9">
    <source>
        <dbReference type="Proteomes" id="UP000820669"/>
    </source>
</evidence>
<dbReference type="InterPro" id="IPR004167">
    <property type="entry name" value="PSBD"/>
</dbReference>
<evidence type="ECO:0000256" key="3">
    <source>
        <dbReference type="ARBA" id="ARBA00022823"/>
    </source>
</evidence>
<proteinExistence type="inferred from homology"/>
<dbReference type="InterPro" id="IPR011053">
    <property type="entry name" value="Single_hybrid_motif"/>
</dbReference>
<keyword evidence="9" id="KW-1185">Reference proteome</keyword>
<dbReference type="InterPro" id="IPR000089">
    <property type="entry name" value="Biotin_lipoyl"/>
</dbReference>
<dbReference type="InterPro" id="IPR023213">
    <property type="entry name" value="CAT-like_dom_sf"/>
</dbReference>
<dbReference type="Pfam" id="PF00364">
    <property type="entry name" value="Biotin_lipoyl"/>
    <property type="match status" value="1"/>
</dbReference>
<dbReference type="CDD" id="cd06849">
    <property type="entry name" value="lipoyl_domain"/>
    <property type="match status" value="1"/>
</dbReference>
<dbReference type="PROSITE" id="PS51826">
    <property type="entry name" value="PSBD"/>
    <property type="match status" value="2"/>
</dbReference>
<dbReference type="InterPro" id="IPR045257">
    <property type="entry name" value="E2/Pdx1"/>
</dbReference>
<feature type="compositionally biased region" description="Pro residues" evidence="5">
    <location>
        <begin position="87"/>
        <end position="99"/>
    </location>
</feature>
<dbReference type="SUPFAM" id="SSF47005">
    <property type="entry name" value="Peripheral subunit-binding domain of 2-oxo acid dehydrogenase complex"/>
    <property type="match status" value="2"/>
</dbReference>
<reference evidence="8 9" key="1">
    <citation type="submission" date="2020-04" db="EMBL/GenBank/DDBJ databases">
        <authorList>
            <person name="Klaysubun C."/>
            <person name="Duangmal K."/>
            <person name="Lipun K."/>
        </authorList>
    </citation>
    <scope>NUCLEOTIDE SEQUENCE [LARGE SCALE GENOMIC DNA]</scope>
    <source>
        <strain evidence="8 9">K10HN5</strain>
    </source>
</reference>
<dbReference type="SUPFAM" id="SSF52777">
    <property type="entry name" value="CoA-dependent acyltransferases"/>
    <property type="match status" value="1"/>
</dbReference>
<keyword evidence="3 4" id="KW-0450">Lipoyl</keyword>
<dbReference type="Proteomes" id="UP000820669">
    <property type="component" value="Unassembled WGS sequence"/>
</dbReference>
<feature type="domain" description="Peripheral subunit-binding (PSBD)" evidence="7">
    <location>
        <begin position="108"/>
        <end position="145"/>
    </location>
</feature>
<dbReference type="EMBL" id="JAAXLA010000015">
    <property type="protein sequence ID" value="NMH97788.1"/>
    <property type="molecule type" value="Genomic_DNA"/>
</dbReference>
<protein>
    <recommendedName>
        <fullName evidence="4">Dihydrolipoamide acetyltransferase component of pyruvate dehydrogenase complex</fullName>
        <ecNumber evidence="4">2.3.1.-</ecNumber>
    </recommendedName>
</protein>
<dbReference type="Gene3D" id="3.30.559.10">
    <property type="entry name" value="Chloramphenicol acetyltransferase-like domain"/>
    <property type="match status" value="1"/>
</dbReference>
<evidence type="ECO:0000259" key="7">
    <source>
        <dbReference type="PROSITE" id="PS51826"/>
    </source>
</evidence>
<dbReference type="InterPro" id="IPR001078">
    <property type="entry name" value="2-oxoacid_DH_actylTfrase"/>
</dbReference>
<dbReference type="PROSITE" id="PS50968">
    <property type="entry name" value="BIOTINYL_LIPOYL"/>
    <property type="match status" value="1"/>
</dbReference>
<evidence type="ECO:0000313" key="8">
    <source>
        <dbReference type="EMBL" id="NMH97788.1"/>
    </source>
</evidence>
<evidence type="ECO:0000256" key="4">
    <source>
        <dbReference type="RuleBase" id="RU003423"/>
    </source>
</evidence>
<accession>A0ABX1SBC4</accession>
<dbReference type="EC" id="2.3.1.-" evidence="4"/>
<comment type="cofactor">
    <cofactor evidence="1 4">
        <name>(R)-lipoate</name>
        <dbReference type="ChEBI" id="CHEBI:83088"/>
    </cofactor>
</comment>
<dbReference type="RefSeq" id="WP_169381229.1">
    <property type="nucleotide sequence ID" value="NZ_JAAXLA010000015.1"/>
</dbReference>
<dbReference type="PANTHER" id="PTHR23151">
    <property type="entry name" value="DIHYDROLIPOAMIDE ACETYL/SUCCINYL-TRANSFERASE-RELATED"/>
    <property type="match status" value="1"/>
</dbReference>
<comment type="caution">
    <text evidence="8">The sequence shown here is derived from an EMBL/GenBank/DDBJ whole genome shotgun (WGS) entry which is preliminary data.</text>
</comment>
<dbReference type="Gene3D" id="4.10.320.10">
    <property type="entry name" value="E3-binding domain"/>
    <property type="match status" value="2"/>
</dbReference>
<keyword evidence="4" id="KW-0012">Acyltransferase</keyword>
<gene>
    <name evidence="8" type="ORF">HF526_10760</name>
</gene>
<name>A0ABX1SBC4_9PSEU</name>
<organism evidence="8 9">
    <name type="scientific">Pseudonocardia acidicola</name>
    <dbReference type="NCBI Taxonomy" id="2724939"/>
    <lineage>
        <taxon>Bacteria</taxon>
        <taxon>Bacillati</taxon>
        <taxon>Actinomycetota</taxon>
        <taxon>Actinomycetes</taxon>
        <taxon>Pseudonocardiales</taxon>
        <taxon>Pseudonocardiaceae</taxon>
        <taxon>Pseudonocardia</taxon>
    </lineage>
</organism>
<feature type="domain" description="Lipoyl-binding" evidence="6">
    <location>
        <begin position="1"/>
        <end position="76"/>
    </location>
</feature>
<comment type="similarity">
    <text evidence="2 4">Belongs to the 2-oxoacid dehydrogenase family.</text>
</comment>
<evidence type="ECO:0000259" key="6">
    <source>
        <dbReference type="PROSITE" id="PS50968"/>
    </source>
</evidence>
<keyword evidence="4" id="KW-0808">Transferase</keyword>
<dbReference type="InterPro" id="IPR036625">
    <property type="entry name" value="E3-bd_dom_sf"/>
</dbReference>
<dbReference type="Pfam" id="PF02817">
    <property type="entry name" value="E3_binding"/>
    <property type="match status" value="2"/>
</dbReference>
<evidence type="ECO:0000256" key="1">
    <source>
        <dbReference type="ARBA" id="ARBA00001938"/>
    </source>
</evidence>